<name>A0A0C3B662_PILCF</name>
<dbReference type="Gene3D" id="3.40.50.300">
    <property type="entry name" value="P-loop containing nucleotide triphosphate hydrolases"/>
    <property type="match status" value="2"/>
</dbReference>
<dbReference type="STRING" id="765440.A0A0C3B662"/>
<dbReference type="GO" id="GO:0043138">
    <property type="term" value="F:3'-5' DNA helicase activity"/>
    <property type="evidence" value="ECO:0007669"/>
    <property type="project" value="UniProtKB-EC"/>
</dbReference>
<evidence type="ECO:0000256" key="2">
    <source>
        <dbReference type="ARBA" id="ARBA00022741"/>
    </source>
</evidence>
<dbReference type="InterPro" id="IPR027417">
    <property type="entry name" value="P-loop_NTPase"/>
</dbReference>
<evidence type="ECO:0000259" key="6">
    <source>
        <dbReference type="PROSITE" id="PS51192"/>
    </source>
</evidence>
<dbReference type="SUPFAM" id="SSF52540">
    <property type="entry name" value="P-loop containing nucleoside triphosphate hydrolases"/>
    <property type="match status" value="2"/>
</dbReference>
<dbReference type="GO" id="GO:0005737">
    <property type="term" value="C:cytoplasm"/>
    <property type="evidence" value="ECO:0007669"/>
    <property type="project" value="TreeGrafter"/>
</dbReference>
<comment type="catalytic activity">
    <reaction evidence="4">
        <text>Couples ATP hydrolysis with the unwinding of duplex DNA by translocating in the 3'-5' direction.</text>
        <dbReference type="EC" id="5.6.2.4"/>
    </reaction>
</comment>
<dbReference type="HOGENOM" id="CLU_268964_0_0_1"/>
<feature type="domain" description="Helicase C-terminal" evidence="7">
    <location>
        <begin position="775"/>
        <end position="934"/>
    </location>
</feature>
<proteinExistence type="inferred from homology"/>
<dbReference type="GO" id="GO:0009378">
    <property type="term" value="F:four-way junction helicase activity"/>
    <property type="evidence" value="ECO:0007669"/>
    <property type="project" value="TreeGrafter"/>
</dbReference>
<dbReference type="OrthoDB" id="2507344at2759"/>
<evidence type="ECO:0000313" key="9">
    <source>
        <dbReference type="Proteomes" id="UP000054166"/>
    </source>
</evidence>
<evidence type="ECO:0000256" key="3">
    <source>
        <dbReference type="ARBA" id="ARBA00022840"/>
    </source>
</evidence>
<dbReference type="AlphaFoldDB" id="A0A0C3B662"/>
<dbReference type="GO" id="GO:0000724">
    <property type="term" value="P:double-strand break repair via homologous recombination"/>
    <property type="evidence" value="ECO:0007669"/>
    <property type="project" value="TreeGrafter"/>
</dbReference>
<accession>A0A0C3B662</accession>
<feature type="domain" description="Helicase ATP-binding" evidence="6">
    <location>
        <begin position="595"/>
        <end position="755"/>
    </location>
</feature>
<organism evidence="8 9">
    <name type="scientific">Piloderma croceum (strain F 1598)</name>
    <dbReference type="NCBI Taxonomy" id="765440"/>
    <lineage>
        <taxon>Eukaryota</taxon>
        <taxon>Fungi</taxon>
        <taxon>Dikarya</taxon>
        <taxon>Basidiomycota</taxon>
        <taxon>Agaricomycotina</taxon>
        <taxon>Agaricomycetes</taxon>
        <taxon>Agaricomycetidae</taxon>
        <taxon>Atheliales</taxon>
        <taxon>Atheliaceae</taxon>
        <taxon>Piloderma</taxon>
    </lineage>
</organism>
<dbReference type="PROSITE" id="PS51194">
    <property type="entry name" value="HELICASE_CTER"/>
    <property type="match status" value="1"/>
</dbReference>
<evidence type="ECO:0000313" key="8">
    <source>
        <dbReference type="EMBL" id="KIM72802.1"/>
    </source>
</evidence>
<dbReference type="GO" id="GO:0005694">
    <property type="term" value="C:chromosome"/>
    <property type="evidence" value="ECO:0007669"/>
    <property type="project" value="TreeGrafter"/>
</dbReference>
<evidence type="ECO:0000256" key="4">
    <source>
        <dbReference type="ARBA" id="ARBA00034617"/>
    </source>
</evidence>
<gene>
    <name evidence="8" type="ORF">PILCRDRAFT_15785</name>
</gene>
<dbReference type="PROSITE" id="PS51192">
    <property type="entry name" value="HELICASE_ATP_BIND_1"/>
    <property type="match status" value="1"/>
</dbReference>
<dbReference type="SMART" id="SM00490">
    <property type="entry name" value="HELICc"/>
    <property type="match status" value="1"/>
</dbReference>
<dbReference type="GO" id="GO:0003676">
    <property type="term" value="F:nucleic acid binding"/>
    <property type="evidence" value="ECO:0007669"/>
    <property type="project" value="InterPro"/>
</dbReference>
<keyword evidence="2" id="KW-0547">Nucleotide-binding</keyword>
<dbReference type="GO" id="GO:0005524">
    <property type="term" value="F:ATP binding"/>
    <property type="evidence" value="ECO:0007669"/>
    <property type="project" value="UniProtKB-KW"/>
</dbReference>
<evidence type="ECO:0000259" key="7">
    <source>
        <dbReference type="PROSITE" id="PS51194"/>
    </source>
</evidence>
<keyword evidence="3" id="KW-0067">ATP-binding</keyword>
<keyword evidence="9" id="KW-1185">Reference proteome</keyword>
<dbReference type="PANTHER" id="PTHR13710">
    <property type="entry name" value="DNA HELICASE RECQ FAMILY MEMBER"/>
    <property type="match status" value="1"/>
</dbReference>
<evidence type="ECO:0000256" key="1">
    <source>
        <dbReference type="ARBA" id="ARBA00005446"/>
    </source>
</evidence>
<reference evidence="9" key="2">
    <citation type="submission" date="2015-01" db="EMBL/GenBank/DDBJ databases">
        <title>Evolutionary Origins and Diversification of the Mycorrhizal Mutualists.</title>
        <authorList>
            <consortium name="DOE Joint Genome Institute"/>
            <consortium name="Mycorrhizal Genomics Consortium"/>
            <person name="Kohler A."/>
            <person name="Kuo A."/>
            <person name="Nagy L.G."/>
            <person name="Floudas D."/>
            <person name="Copeland A."/>
            <person name="Barry K.W."/>
            <person name="Cichocki N."/>
            <person name="Veneault-Fourrey C."/>
            <person name="LaButti K."/>
            <person name="Lindquist E.A."/>
            <person name="Lipzen A."/>
            <person name="Lundell T."/>
            <person name="Morin E."/>
            <person name="Murat C."/>
            <person name="Riley R."/>
            <person name="Ohm R."/>
            <person name="Sun H."/>
            <person name="Tunlid A."/>
            <person name="Henrissat B."/>
            <person name="Grigoriev I.V."/>
            <person name="Hibbett D.S."/>
            <person name="Martin F."/>
        </authorList>
    </citation>
    <scope>NUCLEOTIDE SEQUENCE [LARGE SCALE GENOMIC DNA]</scope>
    <source>
        <strain evidence="9">F 1598</strain>
    </source>
</reference>
<sequence length="1218" mass="137216">MNTKPTVEVCPIIHPKLRELLVAIYTEEPGAQPDRQFFNVLMRYIVLSSIQPSGEWKKSTEISSAVAAILFCGRLTLFSIMDDGPPRSENYRYVEEFKHIRRYFEESSETIMPMLYILLRGLLALDSADDNMMLFNAPDATGTSAIIGAHTLHVSHIRKAALDTITEIELELDSLLFNNPLFNINPSELVHDDPRSREPGWGFLDDRRNSWTNKPSVLEYIIQNHDIFDLFGYINPKGEIVWKPGACHAWMKRVFNLQVKLFIATLFTAGEPGRASELASHLLRNVSGGSIRNTLVLYNLFTLRGTFNKTSHATDRDKSMVRMPLIQVGRQFIRFLAFLRPVYEEFQYVFRPHMHLNARHFLFAGLDRPVSSVDLSKTLSRFTLGAFGFKMSLGQFRQYMSFISSCNKALFESAVVVTASTDDQLGHSGQMDSAHYAGDARLPMGLDNGIFFKTARTSAAIQMLFGHPLDLMIALSAGNENRNRLIDTINSIRQGRYNIHSPTGAPSTPTATIEAIIDGIKQKLMPELFLHGTRALSDAFAAVVDLFAPYRIFPRTQPIARTIAHPFLLTQLRRFRGVNGSSIGFYNSVQAEVTALMYARRENIAYVSGTGTGKTTPGMLHAQLLDNGQSTVWILPLSSMHEQYRTRSRTQNVTCSTWEYSMSASCPPINILVTIETTDSDKFHEFVIQLVSFGRLSRIIIDEAHLVLLHKLFRPVMETLQWAGQCGIQVVLQTATMPPSLEEHMFHVFGLTAYKVCRTRTCRPNISYNVRRVDNIHQELVELHQELRAKSPTDSIIIFCRSQAQTKHVADTLGVPCCHAGMTNSEVDQVLTRFRSGEVRTVAATSLLGVALDIPSIMHTIHIDYPHNAMGFIQETGRVARDVYTLGWSHIIIQKFSARPKYPTPDLFGARLIRESIDNTDVCRRIYMMLFNDGVAESCAMMEGVAHLCDVCTSAANIQPPQDAVESYAASMIEQYILTSGESRLLLYFIYLHNLPLASIARSLRQPPEAPKFYPYPATLPPPSSNVAIQLASAHSRIVIPIQKVDLPHSIELQKIKSTLDKIAPSCILCWLTQTAPEHDHQLKDCPSGPTPFSDREAWDSWRQSIIFPEGHCYGCGCPQHLEFTDEDGYVVRLHDYNDGDPNDCPYKTTLLPMVWIIKQEQYLADILIESPLRQGTPINFQDCPFEQWVTLTKPGQLSNLLRVFSLYLDKLASPVVE</sequence>
<dbReference type="Proteomes" id="UP000054166">
    <property type="component" value="Unassembled WGS sequence"/>
</dbReference>
<dbReference type="EC" id="5.6.2.4" evidence="5"/>
<dbReference type="InterPro" id="IPR014001">
    <property type="entry name" value="Helicase_ATP-bd"/>
</dbReference>
<dbReference type="EMBL" id="KN833106">
    <property type="protein sequence ID" value="KIM72802.1"/>
    <property type="molecule type" value="Genomic_DNA"/>
</dbReference>
<dbReference type="InParanoid" id="A0A0C3B662"/>
<dbReference type="PANTHER" id="PTHR13710:SF154">
    <property type="entry name" value="RECQ HELICASE, PUTATIVE (AFU_ORTHOLOGUE AFUA_6G14720)-RELATED"/>
    <property type="match status" value="1"/>
</dbReference>
<evidence type="ECO:0000256" key="5">
    <source>
        <dbReference type="ARBA" id="ARBA00034808"/>
    </source>
</evidence>
<dbReference type="InterPro" id="IPR011545">
    <property type="entry name" value="DEAD/DEAH_box_helicase_dom"/>
</dbReference>
<comment type="similarity">
    <text evidence="1">Belongs to the helicase family. RecQ subfamily.</text>
</comment>
<dbReference type="Pfam" id="PF00271">
    <property type="entry name" value="Helicase_C"/>
    <property type="match status" value="1"/>
</dbReference>
<dbReference type="InterPro" id="IPR001650">
    <property type="entry name" value="Helicase_C-like"/>
</dbReference>
<dbReference type="Pfam" id="PF00270">
    <property type="entry name" value="DEAD"/>
    <property type="match status" value="1"/>
</dbReference>
<reference evidence="8 9" key="1">
    <citation type="submission" date="2014-04" db="EMBL/GenBank/DDBJ databases">
        <authorList>
            <consortium name="DOE Joint Genome Institute"/>
            <person name="Kuo A."/>
            <person name="Tarkka M."/>
            <person name="Buscot F."/>
            <person name="Kohler A."/>
            <person name="Nagy L.G."/>
            <person name="Floudas D."/>
            <person name="Copeland A."/>
            <person name="Barry K.W."/>
            <person name="Cichocki N."/>
            <person name="Veneault-Fourrey C."/>
            <person name="LaButti K."/>
            <person name="Lindquist E.A."/>
            <person name="Lipzen A."/>
            <person name="Lundell T."/>
            <person name="Morin E."/>
            <person name="Murat C."/>
            <person name="Sun H."/>
            <person name="Tunlid A."/>
            <person name="Henrissat B."/>
            <person name="Grigoriev I.V."/>
            <person name="Hibbett D.S."/>
            <person name="Martin F."/>
            <person name="Nordberg H.P."/>
            <person name="Cantor M.N."/>
            <person name="Hua S.X."/>
        </authorList>
    </citation>
    <scope>NUCLEOTIDE SEQUENCE [LARGE SCALE GENOMIC DNA]</scope>
    <source>
        <strain evidence="8 9">F 1598</strain>
    </source>
</reference>
<protein>
    <recommendedName>
        <fullName evidence="5">DNA 3'-5' helicase</fullName>
        <ecNumber evidence="5">5.6.2.4</ecNumber>
    </recommendedName>
</protein>